<dbReference type="AlphaFoldDB" id="A0A3P1VAK0"/>
<dbReference type="Pfam" id="PF01381">
    <property type="entry name" value="HTH_3"/>
    <property type="match status" value="1"/>
</dbReference>
<organism evidence="4 5">
    <name type="scientific">Streptococcus minor</name>
    <dbReference type="NCBI Taxonomy" id="229549"/>
    <lineage>
        <taxon>Bacteria</taxon>
        <taxon>Bacillati</taxon>
        <taxon>Bacillota</taxon>
        <taxon>Bacilli</taxon>
        <taxon>Lactobacillales</taxon>
        <taxon>Streptococcaceae</taxon>
        <taxon>Streptococcus</taxon>
    </lineage>
</organism>
<feature type="domain" description="HTH cro/C1-type" evidence="3">
    <location>
        <begin position="7"/>
        <end position="61"/>
    </location>
</feature>
<accession>A0A3P1VAK0</accession>
<dbReference type="EMBL" id="RQZA01000005">
    <property type="protein sequence ID" value="RRD31161.1"/>
    <property type="molecule type" value="Genomic_DNA"/>
</dbReference>
<dbReference type="InterPro" id="IPR010982">
    <property type="entry name" value="Lambda_DNA-bd_dom_sf"/>
</dbReference>
<dbReference type="GO" id="GO:0003677">
    <property type="term" value="F:DNA binding"/>
    <property type="evidence" value="ECO:0007669"/>
    <property type="project" value="UniProtKB-KW"/>
</dbReference>
<dbReference type="SMART" id="SM00530">
    <property type="entry name" value="HTH_XRE"/>
    <property type="match status" value="1"/>
</dbReference>
<evidence type="ECO:0000313" key="4">
    <source>
        <dbReference type="EMBL" id="RRD31161.1"/>
    </source>
</evidence>
<dbReference type="Proteomes" id="UP000281771">
    <property type="component" value="Unassembled WGS sequence"/>
</dbReference>
<reference evidence="4 5" key="1">
    <citation type="submission" date="2018-11" db="EMBL/GenBank/DDBJ databases">
        <title>Genomes From Bacteria Associated with the Canine Oral Cavity: a Test Case for Automated Genome-Based Taxonomic Assignment.</title>
        <authorList>
            <person name="Coil D.A."/>
            <person name="Jospin G."/>
            <person name="Darling A.E."/>
            <person name="Wallis C."/>
            <person name="Davis I.J."/>
            <person name="Harris S."/>
            <person name="Eisen J.A."/>
            <person name="Holcombe L.J."/>
            <person name="O'Flynn C."/>
        </authorList>
    </citation>
    <scope>NUCLEOTIDE SEQUENCE [LARGE SCALE GENOMIC DNA]</scope>
    <source>
        <strain evidence="4 5">OH4621_COT-116</strain>
    </source>
</reference>
<dbReference type="PANTHER" id="PTHR46558:SF15">
    <property type="entry name" value="HELIX-TURN-HELIX DOMAIN PROTEIN"/>
    <property type="match status" value="1"/>
</dbReference>
<dbReference type="Gene3D" id="1.10.260.40">
    <property type="entry name" value="lambda repressor-like DNA-binding domains"/>
    <property type="match status" value="1"/>
</dbReference>
<name>A0A3P1VAK0_9STRE</name>
<keyword evidence="2" id="KW-0812">Transmembrane</keyword>
<dbReference type="RefSeq" id="WP_124777021.1">
    <property type="nucleotide sequence ID" value="NZ_RQZA01000005.1"/>
</dbReference>
<feature type="transmembrane region" description="Helical" evidence="2">
    <location>
        <begin position="170"/>
        <end position="193"/>
    </location>
</feature>
<dbReference type="PANTHER" id="PTHR46558">
    <property type="entry name" value="TRACRIPTIONAL REGULATORY PROTEIN-RELATED-RELATED"/>
    <property type="match status" value="1"/>
</dbReference>
<dbReference type="SUPFAM" id="SSF47413">
    <property type="entry name" value="lambda repressor-like DNA-binding domains"/>
    <property type="match status" value="1"/>
</dbReference>
<proteinExistence type="predicted"/>
<evidence type="ECO:0000313" key="5">
    <source>
        <dbReference type="Proteomes" id="UP000281771"/>
    </source>
</evidence>
<dbReference type="STRING" id="1123309.GCA_000377005_00305"/>
<gene>
    <name evidence="4" type="ORF">EII38_06615</name>
</gene>
<comment type="caution">
    <text evidence="4">The sequence shown here is derived from an EMBL/GenBank/DDBJ whole genome shotgun (WGS) entry which is preliminary data.</text>
</comment>
<keyword evidence="2" id="KW-0472">Membrane</keyword>
<protein>
    <submittedName>
        <fullName evidence="4">XRE family transcriptional regulator</fullName>
    </submittedName>
</protein>
<keyword evidence="5" id="KW-1185">Reference proteome</keyword>
<evidence type="ECO:0000256" key="1">
    <source>
        <dbReference type="ARBA" id="ARBA00023125"/>
    </source>
</evidence>
<sequence length="194" mass="22715">MELGKQLVHYRKKMNLSQEELAEKIYVTRQSISNWENDKTYPDIHSLLLLSHIFQVTLDTLVEGDLDTMKTIVQQKDLKQFYTDAKWMLLGVFLTAISGYPLFHYLGWWGALIFLLEWLVTMYFGLKIEKFKKIHDIQTYRQILAITNGETLDAIQIAEERGKYPYQKAFIVLLFTVISVLLGVLASILIRFLF</sequence>
<feature type="transmembrane region" description="Helical" evidence="2">
    <location>
        <begin position="108"/>
        <end position="126"/>
    </location>
</feature>
<dbReference type="InterPro" id="IPR001387">
    <property type="entry name" value="Cro/C1-type_HTH"/>
</dbReference>
<dbReference type="CDD" id="cd00093">
    <property type="entry name" value="HTH_XRE"/>
    <property type="match status" value="1"/>
</dbReference>
<keyword evidence="1" id="KW-0238">DNA-binding</keyword>
<evidence type="ECO:0000256" key="2">
    <source>
        <dbReference type="SAM" id="Phobius"/>
    </source>
</evidence>
<keyword evidence="2" id="KW-1133">Transmembrane helix</keyword>
<feature type="transmembrane region" description="Helical" evidence="2">
    <location>
        <begin position="85"/>
        <end position="102"/>
    </location>
</feature>
<evidence type="ECO:0000259" key="3">
    <source>
        <dbReference type="PROSITE" id="PS50943"/>
    </source>
</evidence>
<dbReference type="PROSITE" id="PS50943">
    <property type="entry name" value="HTH_CROC1"/>
    <property type="match status" value="1"/>
</dbReference>